<gene>
    <name evidence="3" type="ORF">Adt_41259</name>
</gene>
<feature type="compositionally biased region" description="Acidic residues" evidence="1">
    <location>
        <begin position="223"/>
        <end position="234"/>
    </location>
</feature>
<dbReference type="InterPro" id="IPR007321">
    <property type="entry name" value="Transposase_28"/>
</dbReference>
<name>A0ABD1PNB5_9LAMI</name>
<dbReference type="AlphaFoldDB" id="A0ABD1PNB5"/>
<feature type="region of interest" description="Disordered" evidence="1">
    <location>
        <begin position="283"/>
        <end position="306"/>
    </location>
</feature>
<feature type="region of interest" description="Disordered" evidence="1">
    <location>
        <begin position="223"/>
        <end position="255"/>
    </location>
</feature>
<organism evidence="3 4">
    <name type="scientific">Abeliophyllum distichum</name>
    <dbReference type="NCBI Taxonomy" id="126358"/>
    <lineage>
        <taxon>Eukaryota</taxon>
        <taxon>Viridiplantae</taxon>
        <taxon>Streptophyta</taxon>
        <taxon>Embryophyta</taxon>
        <taxon>Tracheophyta</taxon>
        <taxon>Spermatophyta</taxon>
        <taxon>Magnoliopsida</taxon>
        <taxon>eudicotyledons</taxon>
        <taxon>Gunneridae</taxon>
        <taxon>Pentapetalae</taxon>
        <taxon>asterids</taxon>
        <taxon>lamiids</taxon>
        <taxon>Lamiales</taxon>
        <taxon>Oleaceae</taxon>
        <taxon>Forsythieae</taxon>
        <taxon>Abeliophyllum</taxon>
    </lineage>
</organism>
<keyword evidence="4" id="KW-1185">Reference proteome</keyword>
<feature type="region of interest" description="Disordered" evidence="1">
    <location>
        <begin position="370"/>
        <end position="394"/>
    </location>
</feature>
<evidence type="ECO:0000313" key="4">
    <source>
        <dbReference type="Proteomes" id="UP001604336"/>
    </source>
</evidence>
<evidence type="ECO:0000259" key="2">
    <source>
        <dbReference type="Pfam" id="PF04195"/>
    </source>
</evidence>
<dbReference type="Pfam" id="PF04195">
    <property type="entry name" value="Transposase_28"/>
    <property type="match status" value="1"/>
</dbReference>
<evidence type="ECO:0000256" key="1">
    <source>
        <dbReference type="SAM" id="MobiDB-lite"/>
    </source>
</evidence>
<evidence type="ECO:0000313" key="3">
    <source>
        <dbReference type="EMBL" id="KAL2465408.1"/>
    </source>
</evidence>
<sequence>MSSSAIRGDALGCSGGEASPPVSPSMEGVLPIRGVDGSTGEAISIDAAPSLRKVDDPFRADVVRWAALDVHSIMVEEDLKKLWEAYRIPADVELMLSKPNKRACFPMRGCTALHLNVFVNGIRLPLHPMFRRILRAHGLAPTQVAPNGWCQMVGAKEAVEEKRWGGGGEVVLFLSLKRVVDDPEPDLDVPSFYGIAKDTSQRKVIEDLSREENRMEVAAPDVVEVEDSSALEGEEPLKRKMKSGASGSGPSQPKKKAVELVDNYAVCAPQPFQRTLSVNPSGKVVLDSPPRVDPVSGGPKVGPFDSRKKLRELIGPPRSRISDDMLKNIPFFPSMGAQAVKKYFTPKWEEFASHGELEDVLEASLAAAVKGDESANESAGGVPDLHAEAQEARR</sequence>
<dbReference type="EMBL" id="JBFOLK010000013">
    <property type="protein sequence ID" value="KAL2465408.1"/>
    <property type="molecule type" value="Genomic_DNA"/>
</dbReference>
<proteinExistence type="predicted"/>
<dbReference type="Proteomes" id="UP001604336">
    <property type="component" value="Unassembled WGS sequence"/>
</dbReference>
<accession>A0ABD1PNB5</accession>
<feature type="compositionally biased region" description="Basic and acidic residues" evidence="1">
    <location>
        <begin position="385"/>
        <end position="394"/>
    </location>
</feature>
<feature type="region of interest" description="Disordered" evidence="1">
    <location>
        <begin position="1"/>
        <end position="28"/>
    </location>
</feature>
<reference evidence="4" key="1">
    <citation type="submission" date="2024-07" db="EMBL/GenBank/DDBJ databases">
        <title>Two chromosome-level genome assemblies of Korean endemic species Abeliophyllum distichum and Forsythia ovata (Oleaceae).</title>
        <authorList>
            <person name="Jang H."/>
        </authorList>
    </citation>
    <scope>NUCLEOTIDE SEQUENCE [LARGE SCALE GENOMIC DNA]</scope>
</reference>
<protein>
    <recommendedName>
        <fullName evidence="2">Transposase (putative) gypsy type domain-containing protein</fullName>
    </recommendedName>
</protein>
<comment type="caution">
    <text evidence="3">The sequence shown here is derived from an EMBL/GenBank/DDBJ whole genome shotgun (WGS) entry which is preliminary data.</text>
</comment>
<feature type="domain" description="Transposase (putative) gypsy type" evidence="2">
    <location>
        <begin position="114"/>
        <end position="152"/>
    </location>
</feature>